<evidence type="ECO:0000313" key="3">
    <source>
        <dbReference type="Proteomes" id="UP000030944"/>
    </source>
</evidence>
<dbReference type="HOGENOM" id="CLU_623494_0_0_2"/>
<dbReference type="SUPFAM" id="SSF109604">
    <property type="entry name" value="HD-domain/PDEase-like"/>
    <property type="match status" value="1"/>
</dbReference>
<dbReference type="KEGG" id="nbv:T478_0655"/>
<keyword evidence="4" id="KW-1185">Reference proteome</keyword>
<name>A0A0A7V0M7_9ARCH</name>
<dbReference type="OrthoDB" id="7669at2157"/>
<dbReference type="Proteomes" id="UP000241022">
    <property type="component" value="Unassembled WGS sequence"/>
</dbReference>
<dbReference type="EMBL" id="LXWN01000001">
    <property type="protein sequence ID" value="PTL87916.1"/>
    <property type="molecule type" value="Genomic_DNA"/>
</dbReference>
<reference evidence="1 3" key="1">
    <citation type="journal article" date="2015" name="Proc. Natl. Acad. Sci. U.S.A.">
        <title>Genomic and proteomic characterization of "Candidatus Nitrosopelagicus brevis": An ammonia-oxidizing archaeon from the open ocean.</title>
        <authorList>
            <person name="Santoro A.E."/>
            <person name="Dupont C.L."/>
            <person name="Richter R.A."/>
            <person name="Craig M.T."/>
            <person name="Carini P."/>
            <person name="McIlvin M.R."/>
            <person name="Yang Y."/>
            <person name="Orsi W.D."/>
            <person name="Moran D.M."/>
            <person name="Saito M.A."/>
        </authorList>
    </citation>
    <scope>NUCLEOTIDE SEQUENCE [LARGE SCALE GENOMIC DNA]</scope>
    <source>
        <strain evidence="1">CN25</strain>
        <strain evidence="3">V2</strain>
    </source>
</reference>
<dbReference type="EMBL" id="CP007026">
    <property type="protein sequence ID" value="AJA92577.1"/>
    <property type="molecule type" value="Genomic_DNA"/>
</dbReference>
<proteinExistence type="predicted"/>
<evidence type="ECO:0008006" key="5">
    <source>
        <dbReference type="Google" id="ProtNLM"/>
    </source>
</evidence>
<reference evidence="4" key="3">
    <citation type="submission" date="2016-05" db="EMBL/GenBank/DDBJ databases">
        <authorList>
            <person name="Dupont C."/>
            <person name="Santoro A."/>
        </authorList>
    </citation>
    <scope>NUCLEOTIDE SEQUENCE [LARGE SCALE GENOMIC DNA]</scope>
    <source>
        <strain evidence="4">U25</strain>
    </source>
</reference>
<accession>A0A0A7V0M7</accession>
<dbReference type="RefSeq" id="WP_048105166.1">
    <property type="nucleotide sequence ID" value="NZ_CP007026.1"/>
</dbReference>
<reference evidence="2 4" key="4">
    <citation type="submission" date="2018-04" db="EMBL/GenBank/DDBJ databases">
        <title>Transcriptomics of ammonia oxidizing archaea.</title>
        <authorList>
            <person name="Carini P."/>
        </authorList>
    </citation>
    <scope>NUCLEOTIDE SEQUENCE [LARGE SCALE GENOMIC DNA]</scope>
    <source>
        <strain evidence="2 4">U25</strain>
    </source>
</reference>
<sequence length="438" mass="50899">MQEFANPPSLRNAIFDLLSSVELATDENVKLLDYTIQLFKSNGLFSDYYGYHNVDHELEVTYVTLVAGKHSLEENYISKTDLNYLFASALLHDFDPDKSIDKPHEKNVIQFISKDATIQKLLADANLDQNLICAIISRTVYPWAGDIITNTEKLIQNYFSNSEIKDDNETQKHFRELGHFLSISDRIGGYSLGDFQKAMEMAKMNAHSSSWHPAFIVRRSVVFFEDMLNNEPDMCQRVLNGLPKHMRKNFLDNIVGFMKLRQEEIQIYNQFVYDGLPLVPCIQKSTLSDDVLDELLSIYRELPKPLQFTRDDFIESIRDPETILNMLRIGDSNGQIIGFAKGGPLEKYNFDLEFEDRNRGKNNTVFLEPVAIKNGYWGFHGGRELRQLFMMQVQSKGYKFMTSFAMRDVIDERKENDKNVVFVKKFNPERWDYFRVTL</sequence>
<protein>
    <recommendedName>
        <fullName evidence="5">HD domain protein</fullName>
    </recommendedName>
</protein>
<evidence type="ECO:0000313" key="4">
    <source>
        <dbReference type="Proteomes" id="UP000241022"/>
    </source>
</evidence>
<gene>
    <name evidence="2" type="ORF">A7X95_01150</name>
    <name evidence="1" type="ORF">T478_0655</name>
</gene>
<evidence type="ECO:0000313" key="1">
    <source>
        <dbReference type="EMBL" id="AJA92577.1"/>
    </source>
</evidence>
<evidence type="ECO:0000313" key="2">
    <source>
        <dbReference type="EMBL" id="PTL87916.1"/>
    </source>
</evidence>
<organism evidence="1 3">
    <name type="scientific">Candidatus Nitrosopelagicus brevis</name>
    <dbReference type="NCBI Taxonomy" id="1410606"/>
    <lineage>
        <taxon>Archaea</taxon>
        <taxon>Nitrososphaerota</taxon>
    </lineage>
</organism>
<dbReference type="GeneID" id="24816547"/>
<dbReference type="AlphaFoldDB" id="A0A0A7V0M7"/>
<dbReference type="STRING" id="1410606.T478_0655"/>
<dbReference type="InterPro" id="IPR016181">
    <property type="entry name" value="Acyl_CoA_acyltransferase"/>
</dbReference>
<reference evidence="2" key="2">
    <citation type="submission" date="2016-05" db="EMBL/GenBank/DDBJ databases">
        <authorList>
            <person name="Lavstsen T."/>
            <person name="Jespersen J.S."/>
        </authorList>
    </citation>
    <scope>NUCLEOTIDE SEQUENCE [LARGE SCALE GENOMIC DNA]</scope>
    <source>
        <strain evidence="2">U25</strain>
    </source>
</reference>
<dbReference type="SUPFAM" id="SSF55729">
    <property type="entry name" value="Acyl-CoA N-acyltransferases (Nat)"/>
    <property type="match status" value="1"/>
</dbReference>
<dbReference type="Proteomes" id="UP000030944">
    <property type="component" value="Chromosome"/>
</dbReference>